<keyword evidence="3" id="KW-1185">Reference proteome</keyword>
<gene>
    <name evidence="2" type="ORF">Glove_476g47</name>
</gene>
<feature type="compositionally biased region" description="Gly residues" evidence="1">
    <location>
        <begin position="74"/>
        <end position="86"/>
    </location>
</feature>
<feature type="compositionally biased region" description="Polar residues" evidence="1">
    <location>
        <begin position="109"/>
        <end position="121"/>
    </location>
</feature>
<protein>
    <submittedName>
        <fullName evidence="2">Uncharacterized protein</fullName>
    </submittedName>
</protein>
<reference evidence="2 3" key="1">
    <citation type="submission" date="2018-08" db="EMBL/GenBank/DDBJ databases">
        <title>Genome and evolution of the arbuscular mycorrhizal fungus Diversispora epigaea (formerly Glomus versiforme) and its bacterial endosymbionts.</title>
        <authorList>
            <person name="Sun X."/>
            <person name="Fei Z."/>
            <person name="Harrison M."/>
        </authorList>
    </citation>
    <scope>NUCLEOTIDE SEQUENCE [LARGE SCALE GENOMIC DNA]</scope>
    <source>
        <strain evidence="2 3">IT104</strain>
    </source>
</reference>
<evidence type="ECO:0000313" key="2">
    <source>
        <dbReference type="EMBL" id="RHZ51580.1"/>
    </source>
</evidence>
<evidence type="ECO:0000313" key="3">
    <source>
        <dbReference type="Proteomes" id="UP000266861"/>
    </source>
</evidence>
<feature type="compositionally biased region" description="Gly residues" evidence="1">
    <location>
        <begin position="131"/>
        <end position="140"/>
    </location>
</feature>
<sequence length="140" mass="15275">MAHGHERTAEIRAWKATKKLENLEYHIVYYISSILSQQTYISISVETIYWNTRRARCPTIGRHYRDTSAEGDESGGGGGSGGGNAFGGHRHSKKMVGIQYMVTMQYSDNRSCGKSGSSRVAGSSLDAFSSRGGGSATWDE</sequence>
<feature type="region of interest" description="Disordered" evidence="1">
    <location>
        <begin position="109"/>
        <end position="140"/>
    </location>
</feature>
<proteinExistence type="predicted"/>
<dbReference type="Proteomes" id="UP000266861">
    <property type="component" value="Unassembled WGS sequence"/>
</dbReference>
<feature type="region of interest" description="Disordered" evidence="1">
    <location>
        <begin position="65"/>
        <end position="90"/>
    </location>
</feature>
<dbReference type="AlphaFoldDB" id="A0A397GU50"/>
<accession>A0A397GU50</accession>
<dbReference type="EMBL" id="PQFF01000415">
    <property type="protein sequence ID" value="RHZ51580.1"/>
    <property type="molecule type" value="Genomic_DNA"/>
</dbReference>
<name>A0A397GU50_9GLOM</name>
<comment type="caution">
    <text evidence="2">The sequence shown here is derived from an EMBL/GenBank/DDBJ whole genome shotgun (WGS) entry which is preliminary data.</text>
</comment>
<organism evidence="2 3">
    <name type="scientific">Diversispora epigaea</name>
    <dbReference type="NCBI Taxonomy" id="1348612"/>
    <lineage>
        <taxon>Eukaryota</taxon>
        <taxon>Fungi</taxon>
        <taxon>Fungi incertae sedis</taxon>
        <taxon>Mucoromycota</taxon>
        <taxon>Glomeromycotina</taxon>
        <taxon>Glomeromycetes</taxon>
        <taxon>Diversisporales</taxon>
        <taxon>Diversisporaceae</taxon>
        <taxon>Diversispora</taxon>
    </lineage>
</organism>
<evidence type="ECO:0000256" key="1">
    <source>
        <dbReference type="SAM" id="MobiDB-lite"/>
    </source>
</evidence>